<reference evidence="12 13" key="1">
    <citation type="journal article" date="2011" name="Proc. Natl. Acad. Sci. U.S.A.">
        <title>Evolutionary erosion of yeast sex chromosomes by mating-type switching accidents.</title>
        <authorList>
            <person name="Gordon J.L."/>
            <person name="Armisen D."/>
            <person name="Proux-Wera E."/>
            <person name="Oheigeartaigh S.S."/>
            <person name="Byrne K.P."/>
            <person name="Wolfe K.H."/>
        </authorList>
    </citation>
    <scope>NUCLEOTIDE SEQUENCE [LARGE SCALE GENOMIC DNA]</scope>
    <source>
        <strain evidence="13">ATCC 34711 / CBS 6284 / DSM 70876 / NBRC 10599 / NRRL Y-10934 / UCD 77-7</strain>
    </source>
</reference>
<sequence>MVKKRNNTLKKVLFSTVLGVIGLYFLVRFLNNSKSTDLQTLLQNLPKEVSQSINNAASKQNSDTDIIAKFDALAKEIRLNQEEQIKQLDKQRRIFEKKLQELKQAPTGATLREKLATIFEYDSSAKFPAFIWQLTKNLPQQDQEDNDNNNNNQLPEEFRVWDDKNPGFVHEVLDDNIMIAFVRHFYANVPEVIEAFETLPSTILKIDFFKYLILLARGGVYADKDTIPLQPIPNWIPESVRPSDIGLIIGVEHDASSKDWKNMYVRRLQFSTWVIQAKPGHPVIREVVSRITEATLQRKKDNDLNVNVRNDLNIMSWTGSGIWTDVIFSYFNNPIQSSINRKVTWKEFRAISSAKQLSDILVFPSFSFNAPEQMSDEDTNKALYFTIHKAEKSWKVLPKVE</sequence>
<evidence type="ECO:0000256" key="9">
    <source>
        <dbReference type="ARBA" id="ARBA00023136"/>
    </source>
</evidence>
<evidence type="ECO:0000256" key="7">
    <source>
        <dbReference type="ARBA" id="ARBA00022989"/>
    </source>
</evidence>
<gene>
    <name evidence="12" type="primary">TBLA0B10090</name>
    <name evidence="12" type="ORF">TBLA_0B10090</name>
</gene>
<dbReference type="PANTHER" id="PTHR31834:SF11">
    <property type="entry name" value="GLYCOSYLTRANSFERASE HOC1-RELATED"/>
    <property type="match status" value="1"/>
</dbReference>
<dbReference type="PANTHER" id="PTHR31834">
    <property type="entry name" value="INITIATION-SPECIFIC ALPHA-1,6-MANNOSYLTRANSFERASE"/>
    <property type="match status" value="1"/>
</dbReference>
<evidence type="ECO:0000256" key="8">
    <source>
        <dbReference type="ARBA" id="ARBA00023034"/>
    </source>
</evidence>
<dbReference type="GO" id="GO:0006487">
    <property type="term" value="P:protein N-linked glycosylation"/>
    <property type="evidence" value="ECO:0007669"/>
    <property type="project" value="TreeGrafter"/>
</dbReference>
<dbReference type="InterPro" id="IPR029044">
    <property type="entry name" value="Nucleotide-diphossugar_trans"/>
</dbReference>
<dbReference type="InterPro" id="IPR007577">
    <property type="entry name" value="GlycoTrfase_DXD_sugar-bd_CS"/>
</dbReference>
<evidence type="ECO:0000256" key="5">
    <source>
        <dbReference type="ARBA" id="ARBA00022692"/>
    </source>
</evidence>
<evidence type="ECO:0000256" key="10">
    <source>
        <dbReference type="SAM" id="Coils"/>
    </source>
</evidence>
<keyword evidence="3" id="KW-0328">Glycosyltransferase</keyword>
<evidence type="ECO:0000256" key="6">
    <source>
        <dbReference type="ARBA" id="ARBA00022968"/>
    </source>
</evidence>
<dbReference type="eggNOG" id="ENOG502QW2I">
    <property type="taxonomic scope" value="Eukaryota"/>
</dbReference>
<keyword evidence="10" id="KW-0175">Coiled coil</keyword>
<dbReference type="GeneID" id="14493873"/>
<dbReference type="RefSeq" id="XP_004179345.1">
    <property type="nucleotide sequence ID" value="XM_004179297.1"/>
</dbReference>
<evidence type="ECO:0000256" key="2">
    <source>
        <dbReference type="ARBA" id="ARBA00009003"/>
    </source>
</evidence>
<dbReference type="OrthoDB" id="411251at2759"/>
<dbReference type="KEGG" id="tbl:TBLA_0B10090"/>
<dbReference type="Pfam" id="PF04488">
    <property type="entry name" value="Gly_transf_sug"/>
    <property type="match status" value="1"/>
</dbReference>
<dbReference type="EMBL" id="HE806317">
    <property type="protein sequence ID" value="CCH59826.1"/>
    <property type="molecule type" value="Genomic_DNA"/>
</dbReference>
<dbReference type="InParanoid" id="I2H0C4"/>
<keyword evidence="5 11" id="KW-0812">Transmembrane</keyword>
<evidence type="ECO:0008006" key="14">
    <source>
        <dbReference type="Google" id="ProtNLM"/>
    </source>
</evidence>
<evidence type="ECO:0000256" key="11">
    <source>
        <dbReference type="SAM" id="Phobius"/>
    </source>
</evidence>
<feature type="transmembrane region" description="Helical" evidence="11">
    <location>
        <begin position="12"/>
        <end position="30"/>
    </location>
</feature>
<dbReference type="Proteomes" id="UP000002866">
    <property type="component" value="Chromosome 2"/>
</dbReference>
<protein>
    <recommendedName>
        <fullName evidence="14">Alpha-1,6-mannosyltransferase</fullName>
    </recommendedName>
</protein>
<dbReference type="GO" id="GO:0000136">
    <property type="term" value="C:mannan polymerase complex"/>
    <property type="evidence" value="ECO:0007669"/>
    <property type="project" value="EnsemblFungi"/>
</dbReference>
<dbReference type="HOGENOM" id="CLU_022381_5_0_1"/>
<dbReference type="OMA" id="WIPENVS"/>
<evidence type="ECO:0000313" key="12">
    <source>
        <dbReference type="EMBL" id="CCH59826.1"/>
    </source>
</evidence>
<dbReference type="GO" id="GO:0000009">
    <property type="term" value="F:alpha-1,6-mannosyltransferase activity"/>
    <property type="evidence" value="ECO:0007669"/>
    <property type="project" value="EnsemblFungi"/>
</dbReference>
<keyword evidence="13" id="KW-1185">Reference proteome</keyword>
<keyword evidence="8" id="KW-0333">Golgi apparatus</keyword>
<accession>I2H0C4</accession>
<organism evidence="12 13">
    <name type="scientific">Henningerozyma blattae (strain ATCC 34711 / CBS 6284 / DSM 70876 / NBRC 10599 / NRRL Y-10934 / UCD 77-7)</name>
    <name type="common">Yeast</name>
    <name type="synonym">Tetrapisispora blattae</name>
    <dbReference type="NCBI Taxonomy" id="1071380"/>
    <lineage>
        <taxon>Eukaryota</taxon>
        <taxon>Fungi</taxon>
        <taxon>Dikarya</taxon>
        <taxon>Ascomycota</taxon>
        <taxon>Saccharomycotina</taxon>
        <taxon>Saccharomycetes</taxon>
        <taxon>Saccharomycetales</taxon>
        <taxon>Saccharomycetaceae</taxon>
        <taxon>Henningerozyma</taxon>
    </lineage>
</organism>
<keyword evidence="9 11" id="KW-0472">Membrane</keyword>
<dbReference type="Gene3D" id="3.90.550.20">
    <property type="match status" value="1"/>
</dbReference>
<name>I2H0C4_HENB6</name>
<dbReference type="FunFam" id="3.90.550.20:FF:000002">
    <property type="entry name" value="Initiation-specific alpha-1,6-mannosyltransferase"/>
    <property type="match status" value="1"/>
</dbReference>
<keyword evidence="7 11" id="KW-1133">Transmembrane helix</keyword>
<dbReference type="AlphaFoldDB" id="I2H0C4"/>
<comment type="subcellular location">
    <subcellularLocation>
        <location evidence="1">Golgi apparatus membrane</location>
        <topology evidence="1">Single-pass type II membrane protein</topology>
    </subcellularLocation>
</comment>
<comment type="similarity">
    <text evidence="2">Belongs to the glycosyltransferase 32 family.</text>
</comment>
<evidence type="ECO:0000256" key="4">
    <source>
        <dbReference type="ARBA" id="ARBA00022679"/>
    </source>
</evidence>
<dbReference type="FunCoup" id="I2H0C4">
    <property type="interactions" value="122"/>
</dbReference>
<feature type="coiled-coil region" evidence="10">
    <location>
        <begin position="78"/>
        <end position="105"/>
    </location>
</feature>
<evidence type="ECO:0000256" key="3">
    <source>
        <dbReference type="ARBA" id="ARBA00022676"/>
    </source>
</evidence>
<keyword evidence="6" id="KW-0735">Signal-anchor</keyword>
<evidence type="ECO:0000256" key="1">
    <source>
        <dbReference type="ARBA" id="ARBA00004323"/>
    </source>
</evidence>
<dbReference type="SUPFAM" id="SSF53448">
    <property type="entry name" value="Nucleotide-diphospho-sugar transferases"/>
    <property type="match status" value="1"/>
</dbReference>
<proteinExistence type="inferred from homology"/>
<evidence type="ECO:0000313" key="13">
    <source>
        <dbReference type="Proteomes" id="UP000002866"/>
    </source>
</evidence>
<dbReference type="InterPro" id="IPR039367">
    <property type="entry name" value="Och1-like"/>
</dbReference>
<dbReference type="STRING" id="1071380.I2H0C4"/>
<keyword evidence="4" id="KW-0808">Transferase</keyword>